<sequence>MLSPDLLKAIIASLEGSEIARIVNIACLALSVYEWSITLDQEIEYFWTGKWTISRILFFLNRYIPPFLVMLGLIEFSIPNPSNELHLGYPVLIRLINPRLGYHPSDAHSPYMVPFPSQ</sequence>
<evidence type="ECO:0000259" key="1">
    <source>
        <dbReference type="Pfam" id="PF20151"/>
    </source>
</evidence>
<name>A0ABQ8UZU5_9AGAR</name>
<dbReference type="EMBL" id="JANVFT010000108">
    <property type="protein sequence ID" value="KAJ4467344.1"/>
    <property type="molecule type" value="Genomic_DNA"/>
</dbReference>
<protein>
    <recommendedName>
        <fullName evidence="1">DUF6533 domain-containing protein</fullName>
    </recommendedName>
</protein>
<reference evidence="2" key="1">
    <citation type="submission" date="2022-08" db="EMBL/GenBank/DDBJ databases">
        <title>A Global Phylogenomic Analysis of the Shiitake Genus Lentinula.</title>
        <authorList>
            <consortium name="DOE Joint Genome Institute"/>
            <person name="Sierra-Patev S."/>
            <person name="Min B."/>
            <person name="Naranjo-Ortiz M."/>
            <person name="Looney B."/>
            <person name="Konkel Z."/>
            <person name="Slot J.C."/>
            <person name="Sakamoto Y."/>
            <person name="Steenwyk J.L."/>
            <person name="Rokas A."/>
            <person name="Carro J."/>
            <person name="Camarero S."/>
            <person name="Ferreira P."/>
            <person name="Molpeceres G."/>
            <person name="Ruiz-Duenas F.J."/>
            <person name="Serrano A."/>
            <person name="Henrissat B."/>
            <person name="Drula E."/>
            <person name="Hughes K.W."/>
            <person name="Mata J.L."/>
            <person name="Ishikawa N.K."/>
            <person name="Vargas-Isla R."/>
            <person name="Ushijima S."/>
            <person name="Smith C.A."/>
            <person name="Ahrendt S."/>
            <person name="Andreopoulos W."/>
            <person name="He G."/>
            <person name="Labutti K."/>
            <person name="Lipzen A."/>
            <person name="Ng V."/>
            <person name="Riley R."/>
            <person name="Sandor L."/>
            <person name="Barry K."/>
            <person name="Martinez A.T."/>
            <person name="Xiao Y."/>
            <person name="Gibbons J.G."/>
            <person name="Terashima K."/>
            <person name="Grigoriev I.V."/>
            <person name="Hibbett D.S."/>
        </authorList>
    </citation>
    <scope>NUCLEOTIDE SEQUENCE</scope>
    <source>
        <strain evidence="2">RHP3577 ss4</strain>
    </source>
</reference>
<gene>
    <name evidence="2" type="ORF">C8R41DRAFT_52496</name>
</gene>
<evidence type="ECO:0000313" key="3">
    <source>
        <dbReference type="Proteomes" id="UP001150217"/>
    </source>
</evidence>
<keyword evidence="3" id="KW-1185">Reference proteome</keyword>
<proteinExistence type="predicted"/>
<organism evidence="2 3">
    <name type="scientific">Lentinula lateritia</name>
    <dbReference type="NCBI Taxonomy" id="40482"/>
    <lineage>
        <taxon>Eukaryota</taxon>
        <taxon>Fungi</taxon>
        <taxon>Dikarya</taxon>
        <taxon>Basidiomycota</taxon>
        <taxon>Agaricomycotina</taxon>
        <taxon>Agaricomycetes</taxon>
        <taxon>Agaricomycetidae</taxon>
        <taxon>Agaricales</taxon>
        <taxon>Marasmiineae</taxon>
        <taxon>Omphalotaceae</taxon>
        <taxon>Lentinula</taxon>
    </lineage>
</organism>
<dbReference type="InterPro" id="IPR045340">
    <property type="entry name" value="DUF6533"/>
</dbReference>
<accession>A0ABQ8UZU5</accession>
<feature type="domain" description="DUF6533" evidence="1">
    <location>
        <begin position="23"/>
        <end position="66"/>
    </location>
</feature>
<dbReference type="Proteomes" id="UP001150217">
    <property type="component" value="Unassembled WGS sequence"/>
</dbReference>
<comment type="caution">
    <text evidence="2">The sequence shown here is derived from an EMBL/GenBank/DDBJ whole genome shotgun (WGS) entry which is preliminary data.</text>
</comment>
<dbReference type="Pfam" id="PF20151">
    <property type="entry name" value="DUF6533"/>
    <property type="match status" value="1"/>
</dbReference>
<evidence type="ECO:0000313" key="2">
    <source>
        <dbReference type="EMBL" id="KAJ4467344.1"/>
    </source>
</evidence>